<gene>
    <name evidence="1" type="ORF">MILVUS5_LOCUS21103</name>
</gene>
<proteinExistence type="predicted"/>
<protein>
    <submittedName>
        <fullName evidence="1">Uncharacterized protein</fullName>
    </submittedName>
</protein>
<sequence>MEILSSTKNMLLMMMMSAMMWNMAKSDLIYVGGSKGSGWVLGNNLTNWSLNQHFHLNDWLYFGYEKDKRYFNVLEVNKTSYENCIDAGFIKNVTGGAGRDVFQLTNKKTYYFISGGGYCWQGLKVAIHVKDSVAPAPAPKSHKSGASALDASNIYHSLMVLILILLCTNFLG</sequence>
<dbReference type="EMBL" id="CASHSV030000206">
    <property type="protein sequence ID" value="CAJ2653839.1"/>
    <property type="molecule type" value="Genomic_DNA"/>
</dbReference>
<keyword evidence="2" id="KW-1185">Reference proteome</keyword>
<accession>A0ACB0K952</accession>
<evidence type="ECO:0000313" key="2">
    <source>
        <dbReference type="Proteomes" id="UP001177021"/>
    </source>
</evidence>
<reference evidence="1" key="1">
    <citation type="submission" date="2023-10" db="EMBL/GenBank/DDBJ databases">
        <authorList>
            <person name="Rodriguez Cubillos JULIANA M."/>
            <person name="De Vega J."/>
        </authorList>
    </citation>
    <scope>NUCLEOTIDE SEQUENCE</scope>
</reference>
<evidence type="ECO:0000313" key="1">
    <source>
        <dbReference type="EMBL" id="CAJ2653839.1"/>
    </source>
</evidence>
<comment type="caution">
    <text evidence="1">The sequence shown here is derived from an EMBL/GenBank/DDBJ whole genome shotgun (WGS) entry which is preliminary data.</text>
</comment>
<dbReference type="Proteomes" id="UP001177021">
    <property type="component" value="Unassembled WGS sequence"/>
</dbReference>
<organism evidence="1 2">
    <name type="scientific">Trifolium pratense</name>
    <name type="common">Red clover</name>
    <dbReference type="NCBI Taxonomy" id="57577"/>
    <lineage>
        <taxon>Eukaryota</taxon>
        <taxon>Viridiplantae</taxon>
        <taxon>Streptophyta</taxon>
        <taxon>Embryophyta</taxon>
        <taxon>Tracheophyta</taxon>
        <taxon>Spermatophyta</taxon>
        <taxon>Magnoliopsida</taxon>
        <taxon>eudicotyledons</taxon>
        <taxon>Gunneridae</taxon>
        <taxon>Pentapetalae</taxon>
        <taxon>rosids</taxon>
        <taxon>fabids</taxon>
        <taxon>Fabales</taxon>
        <taxon>Fabaceae</taxon>
        <taxon>Papilionoideae</taxon>
        <taxon>50 kb inversion clade</taxon>
        <taxon>NPAAA clade</taxon>
        <taxon>Hologalegina</taxon>
        <taxon>IRL clade</taxon>
        <taxon>Trifolieae</taxon>
        <taxon>Trifolium</taxon>
    </lineage>
</organism>
<name>A0ACB0K952_TRIPR</name>